<feature type="compositionally biased region" description="Basic and acidic residues" evidence="2">
    <location>
        <begin position="222"/>
        <end position="231"/>
    </location>
</feature>
<dbReference type="RefSeq" id="WP_149545733.1">
    <property type="nucleotide sequence ID" value="NZ_VTPS01000014.1"/>
</dbReference>
<evidence type="ECO:0000313" key="5">
    <source>
        <dbReference type="Proteomes" id="UP000322976"/>
    </source>
</evidence>
<feature type="region of interest" description="Disordered" evidence="2">
    <location>
        <begin position="319"/>
        <end position="349"/>
    </location>
</feature>
<dbReference type="AlphaFoldDB" id="A0A5D8QDT2"/>
<name>A0A5D8QDT2_9THEO</name>
<protein>
    <recommendedName>
        <fullName evidence="6">CARD domain-containing protein</fullName>
    </recommendedName>
</protein>
<feature type="compositionally biased region" description="Basic and acidic residues" evidence="2">
    <location>
        <begin position="319"/>
        <end position="343"/>
    </location>
</feature>
<evidence type="ECO:0008006" key="6">
    <source>
        <dbReference type="Google" id="ProtNLM"/>
    </source>
</evidence>
<evidence type="ECO:0000313" key="4">
    <source>
        <dbReference type="EMBL" id="TZE81418.1"/>
    </source>
</evidence>
<keyword evidence="5" id="KW-1185">Reference proteome</keyword>
<sequence>MNKKVKTFVSSALIGGMLLTTGSIVFADSNSTGNSDGQKPVTEQAGEMAPGRKGGQAGFGLFDPAGRGDRAGGQYNIDELTKDLVEQGIITQETADKLTSFMDEKDAERKTEMEKLQNMTEEERKAYLENKKSSETDTKSDFWSEAVDEGILTQEQVDSIKAYIEKQAETQRQQQQKEELDNLVSAGLITQEQEEKIIEYYNNQEEARKAEMEKIKDMTEEERKAYLESQRDSNSGTKLDPMKGLVEAGILTQEEADAISKYLQEQMEAKMEQAQAARQEEIEKQLDSLVSAGTITQDQKEKILAYLNEQEETRKAEMEKIKNMTEEERKAYLESKKDTKPEDGTSVTPLQKLVDDGTLTQDQAQAVVKALFPNVEKNTSN</sequence>
<feature type="signal peptide" evidence="3">
    <location>
        <begin position="1"/>
        <end position="27"/>
    </location>
</feature>
<keyword evidence="1" id="KW-0175">Coiled coil</keyword>
<evidence type="ECO:0000256" key="2">
    <source>
        <dbReference type="SAM" id="MobiDB-lite"/>
    </source>
</evidence>
<organism evidence="4 5">
    <name type="scientific">Calorimonas adulescens</name>
    <dbReference type="NCBI Taxonomy" id="2606906"/>
    <lineage>
        <taxon>Bacteria</taxon>
        <taxon>Bacillati</taxon>
        <taxon>Bacillota</taxon>
        <taxon>Clostridia</taxon>
        <taxon>Thermoanaerobacterales</taxon>
        <taxon>Thermoanaerobacteraceae</taxon>
        <taxon>Calorimonas</taxon>
    </lineage>
</organism>
<comment type="caution">
    <text evidence="4">The sequence shown here is derived from an EMBL/GenBank/DDBJ whole genome shotgun (WGS) entry which is preliminary data.</text>
</comment>
<reference evidence="4 5" key="1">
    <citation type="submission" date="2019-08" db="EMBL/GenBank/DDBJ databases">
        <title>Calorimonas adulescens gen. nov., sp. nov., an anaerobic thermophilic bacterium from Sakhalin hot spring.</title>
        <authorList>
            <person name="Khomyakova M.A."/>
            <person name="Merkel A.Y."/>
            <person name="Novikov A."/>
            <person name="Bonch-Osmolovskaya E.A."/>
            <person name="Slobodkin A.I."/>
        </authorList>
    </citation>
    <scope>NUCLEOTIDE SEQUENCE [LARGE SCALE GENOMIC DNA]</scope>
    <source>
        <strain evidence="4 5">A05MB</strain>
    </source>
</reference>
<feature type="region of interest" description="Disordered" evidence="2">
    <location>
        <begin position="30"/>
        <end position="65"/>
    </location>
</feature>
<dbReference type="EMBL" id="VTPS01000014">
    <property type="protein sequence ID" value="TZE81418.1"/>
    <property type="molecule type" value="Genomic_DNA"/>
</dbReference>
<proteinExistence type="predicted"/>
<feature type="coiled-coil region" evidence="1">
    <location>
        <begin position="163"/>
        <end position="222"/>
    </location>
</feature>
<evidence type="ECO:0000256" key="3">
    <source>
        <dbReference type="SAM" id="SignalP"/>
    </source>
</evidence>
<evidence type="ECO:0000256" key="1">
    <source>
        <dbReference type="SAM" id="Coils"/>
    </source>
</evidence>
<dbReference type="Proteomes" id="UP000322976">
    <property type="component" value="Unassembled WGS sequence"/>
</dbReference>
<feature type="region of interest" description="Disordered" evidence="2">
    <location>
        <begin position="222"/>
        <end position="241"/>
    </location>
</feature>
<gene>
    <name evidence="4" type="ORF">FWJ32_09575</name>
</gene>
<accession>A0A5D8QDT2</accession>
<feature type="chain" id="PRO_5022762412" description="CARD domain-containing protein" evidence="3">
    <location>
        <begin position="28"/>
        <end position="381"/>
    </location>
</feature>
<keyword evidence="3" id="KW-0732">Signal</keyword>